<dbReference type="PANTHER" id="PTHR43568:SF1">
    <property type="entry name" value="P PROTEIN"/>
    <property type="match status" value="1"/>
</dbReference>
<dbReference type="InterPro" id="IPR004680">
    <property type="entry name" value="Cit_transptr-like_dom"/>
</dbReference>
<organism evidence="10 11">
    <name type="scientific">Candidatus Taenaricola geysiri</name>
    <dbReference type="NCBI Taxonomy" id="1974752"/>
    <lineage>
        <taxon>Bacteria</taxon>
        <taxon>Pseudomonadati</taxon>
        <taxon>Candidatus Omnitrophota</taxon>
        <taxon>Candidatus Taenaricola</taxon>
    </lineage>
</organism>
<feature type="transmembrane region" description="Helical" evidence="8">
    <location>
        <begin position="276"/>
        <end position="295"/>
    </location>
</feature>
<evidence type="ECO:0000256" key="5">
    <source>
        <dbReference type="ARBA" id="ARBA00022692"/>
    </source>
</evidence>
<feature type="transmembrane region" description="Helical" evidence="8">
    <location>
        <begin position="49"/>
        <end position="68"/>
    </location>
</feature>
<proteinExistence type="inferred from homology"/>
<dbReference type="Proteomes" id="UP000231267">
    <property type="component" value="Unassembled WGS sequence"/>
</dbReference>
<feature type="transmembrane region" description="Helical" evidence="8">
    <location>
        <begin position="169"/>
        <end position="194"/>
    </location>
</feature>
<comment type="caution">
    <text evidence="10">The sequence shown here is derived from an EMBL/GenBank/DDBJ whole genome shotgun (WGS) entry which is preliminary data.</text>
</comment>
<feature type="transmembrane region" description="Helical" evidence="8">
    <location>
        <begin position="301"/>
        <end position="324"/>
    </location>
</feature>
<evidence type="ECO:0000256" key="8">
    <source>
        <dbReference type="SAM" id="Phobius"/>
    </source>
</evidence>
<evidence type="ECO:0000313" key="11">
    <source>
        <dbReference type="Proteomes" id="UP000231267"/>
    </source>
</evidence>
<dbReference type="GO" id="GO:0005886">
    <property type="term" value="C:plasma membrane"/>
    <property type="evidence" value="ECO:0007669"/>
    <property type="project" value="UniProtKB-SubCell"/>
</dbReference>
<accession>A0A2J0LH74</accession>
<feature type="transmembrane region" description="Helical" evidence="8">
    <location>
        <begin position="88"/>
        <end position="118"/>
    </location>
</feature>
<evidence type="ECO:0000256" key="3">
    <source>
        <dbReference type="ARBA" id="ARBA00022448"/>
    </source>
</evidence>
<dbReference type="Pfam" id="PF03600">
    <property type="entry name" value="CitMHS"/>
    <property type="match status" value="1"/>
</dbReference>
<evidence type="ECO:0000313" key="10">
    <source>
        <dbReference type="EMBL" id="PIW66204.1"/>
    </source>
</evidence>
<evidence type="ECO:0000259" key="9">
    <source>
        <dbReference type="Pfam" id="PF03600"/>
    </source>
</evidence>
<feature type="transmembrane region" description="Helical" evidence="8">
    <location>
        <begin position="396"/>
        <end position="419"/>
    </location>
</feature>
<evidence type="ECO:0000256" key="4">
    <source>
        <dbReference type="ARBA" id="ARBA00022475"/>
    </source>
</evidence>
<dbReference type="PRINTS" id="PR00758">
    <property type="entry name" value="ARSENICPUMP"/>
</dbReference>
<keyword evidence="3" id="KW-0813">Transport</keyword>
<dbReference type="GO" id="GO:0015105">
    <property type="term" value="F:arsenite transmembrane transporter activity"/>
    <property type="evidence" value="ECO:0007669"/>
    <property type="project" value="InterPro"/>
</dbReference>
<keyword evidence="5 8" id="KW-0812">Transmembrane</keyword>
<reference evidence="10 11" key="1">
    <citation type="submission" date="2017-09" db="EMBL/GenBank/DDBJ databases">
        <title>Depth-based differentiation of microbial function through sediment-hosted aquifers and enrichment of novel symbionts in the deep terrestrial subsurface.</title>
        <authorList>
            <person name="Probst A.J."/>
            <person name="Ladd B."/>
            <person name="Jarett J.K."/>
            <person name="Geller-Mcgrath D.E."/>
            <person name="Sieber C.M."/>
            <person name="Emerson J.B."/>
            <person name="Anantharaman K."/>
            <person name="Thomas B.C."/>
            <person name="Malmstrom R."/>
            <person name="Stieglmeier M."/>
            <person name="Klingl A."/>
            <person name="Woyke T."/>
            <person name="Ryan C.M."/>
            <person name="Banfield J.F."/>
        </authorList>
    </citation>
    <scope>NUCLEOTIDE SEQUENCE [LARGE SCALE GENOMIC DNA]</scope>
    <source>
        <strain evidence="10">CG12_big_fil_rev_8_21_14_0_65_43_15</strain>
    </source>
</reference>
<dbReference type="InterPro" id="IPR000802">
    <property type="entry name" value="Arsenical_pump_ArsB"/>
</dbReference>
<comment type="similarity">
    <text evidence="2">Belongs to the CitM (TC 2.A.11) transporter family.</text>
</comment>
<dbReference type="InterPro" id="IPR051475">
    <property type="entry name" value="Diverse_Ion_Transporter"/>
</dbReference>
<feature type="transmembrane region" description="Helical" evidence="8">
    <location>
        <begin position="26"/>
        <end position="42"/>
    </location>
</feature>
<feature type="domain" description="Citrate transporter-like" evidence="9">
    <location>
        <begin position="13"/>
        <end position="346"/>
    </location>
</feature>
<feature type="transmembrane region" description="Helical" evidence="8">
    <location>
        <begin position="356"/>
        <end position="384"/>
    </location>
</feature>
<gene>
    <name evidence="10" type="ORF">COW11_04525</name>
</gene>
<comment type="subcellular location">
    <subcellularLocation>
        <location evidence="1">Cell membrane</location>
        <topology evidence="1">Multi-pass membrane protein</topology>
    </subcellularLocation>
</comment>
<name>A0A2J0LH74_9BACT</name>
<dbReference type="PANTHER" id="PTHR43568">
    <property type="entry name" value="P PROTEIN"/>
    <property type="match status" value="1"/>
</dbReference>
<keyword evidence="7 8" id="KW-0472">Membrane</keyword>
<feature type="transmembrane region" description="Helical" evidence="8">
    <location>
        <begin position="214"/>
        <end position="233"/>
    </location>
</feature>
<evidence type="ECO:0000256" key="1">
    <source>
        <dbReference type="ARBA" id="ARBA00004651"/>
    </source>
</evidence>
<dbReference type="AlphaFoldDB" id="A0A2J0LH74"/>
<protein>
    <submittedName>
        <fullName evidence="10">Citrate transporter</fullName>
    </submittedName>
</protein>
<feature type="transmembrane region" description="Helical" evidence="8">
    <location>
        <begin position="130"/>
        <end position="149"/>
    </location>
</feature>
<sequence>MRVISLAVFLAAYILFIFLPNKRTHVAVIGAVSLIATSVLSFKSAFLSVNWNVMGIFVGTLAVADIFMESRVPAYMAELIVNRAKSTAWSILLICALTGFISAFVENVATVLIVAPIALSLAKKLKISPVGMMIAIAVSSNLQGAATLVGDPPSMLLAGAAGMNFMDFFFYQGSPSMFFAIEFGALASGVVLYILFKKHKEKVEVVAVEKVKSWVPTGILVSLIFLLAVSSFFDIGFSSVAGIICMAFGVVSILWKKLANKGPFLEGLKSLDWDTAFFLMGVFMLVGGVVLTGWTGTFADFLSGLIGNNIFVGYTLLVFVSVFISAFVDNVPFLAAMLPVAISMAARLNINPALFLFGLLVGASLGGNITPIGASANIVACGILKKEGYSVKFSEFAKIGLPFTLAATTAAYLFVWFVWRPV</sequence>
<feature type="transmembrane region" description="Helical" evidence="8">
    <location>
        <begin position="239"/>
        <end position="255"/>
    </location>
</feature>
<evidence type="ECO:0000256" key="2">
    <source>
        <dbReference type="ARBA" id="ARBA00009843"/>
    </source>
</evidence>
<keyword evidence="6 8" id="KW-1133">Transmembrane helix</keyword>
<evidence type="ECO:0000256" key="7">
    <source>
        <dbReference type="ARBA" id="ARBA00023136"/>
    </source>
</evidence>
<keyword evidence="4" id="KW-1003">Cell membrane</keyword>
<dbReference type="EMBL" id="PFGP01000106">
    <property type="protein sequence ID" value="PIW66204.1"/>
    <property type="molecule type" value="Genomic_DNA"/>
</dbReference>
<evidence type="ECO:0000256" key="6">
    <source>
        <dbReference type="ARBA" id="ARBA00022989"/>
    </source>
</evidence>